<dbReference type="RefSeq" id="XP_013289449.1">
    <property type="nucleotide sequence ID" value="XM_013433995.1"/>
</dbReference>
<dbReference type="PRINTS" id="PR00385">
    <property type="entry name" value="P450"/>
</dbReference>
<dbReference type="EMBL" id="KN846969">
    <property type="protein sequence ID" value="KIW85641.1"/>
    <property type="molecule type" value="Genomic_DNA"/>
</dbReference>
<evidence type="ECO:0000256" key="2">
    <source>
        <dbReference type="SAM" id="Phobius"/>
    </source>
</evidence>
<dbReference type="GO" id="GO:0020037">
    <property type="term" value="F:heme binding"/>
    <property type="evidence" value="ECO:0007669"/>
    <property type="project" value="InterPro"/>
</dbReference>
<dbReference type="Gene3D" id="1.10.630.10">
    <property type="entry name" value="Cytochrome P450"/>
    <property type="match status" value="1"/>
</dbReference>
<dbReference type="GO" id="GO:0004497">
    <property type="term" value="F:monooxygenase activity"/>
    <property type="evidence" value="ECO:0007669"/>
    <property type="project" value="InterPro"/>
</dbReference>
<dbReference type="InterPro" id="IPR001128">
    <property type="entry name" value="Cyt_P450"/>
</dbReference>
<dbReference type="SUPFAM" id="SSF48264">
    <property type="entry name" value="Cytochrome P450"/>
    <property type="match status" value="1"/>
</dbReference>
<dbReference type="PANTHER" id="PTHR24305:SF168">
    <property type="entry name" value="P450, PUTATIVE (EUROFUNG)-RELATED"/>
    <property type="match status" value="1"/>
</dbReference>
<dbReference type="STRING" id="1442368.A0A0D2E6D7"/>
<dbReference type="HOGENOM" id="CLU_001570_14_0_1"/>
<dbReference type="PANTHER" id="PTHR24305">
    <property type="entry name" value="CYTOCHROME P450"/>
    <property type="match status" value="1"/>
</dbReference>
<keyword evidence="1" id="KW-0408">Iron</keyword>
<name>A0A0D2E6D7_9EURO</name>
<keyword evidence="2" id="KW-0812">Transmembrane</keyword>
<sequence length="497" mass="57480">MALHIWLTRFFLFLVIFYTYSSIRSYRRLRRFNGPWSAAWSNIWYLRASLSGRAHIALSEVCTKYGSIARIGPNTLVTCDEELFRKINSIRSGYVKSDYYKAFRFDADRENVLSTTEPEALSYMRKRVTAGYSGKENAHLESDMDRALWKLFKLWKDKYIARGSNPRRMDLARMMQYLTLDIISTLSLGEPLGFLDKDEDLYEYIKTMTDNFPAMTFMSAVPILSRLMRIPSVQRALAPSVKDRIGMGRLKAVVREKISRRFSEGKEEGREDMVLSFVKHGLSQGEIEDESMLQIMAGSDTTATILRIALIYIISNPRIYRALQRECDAANVPEKEIITNERALQLPYLIAVIQEALRYHPAASGHGPRVVPPQGDTHDGMYIPPGTVITVCTWKLHRLNFDAYGDDADIFRPERWLEASPERLARMEKAHDLVFGYGSFRCLGERIARIELHKVLFELMRRFDFELVNPMHPLDNDVNYGIFLQSGLWVHVRERKL</sequence>
<protein>
    <recommendedName>
        <fullName evidence="5">Cytochrome P450</fullName>
    </recommendedName>
</protein>
<dbReference type="InterPro" id="IPR002401">
    <property type="entry name" value="Cyt_P450_E_grp-I"/>
</dbReference>
<dbReference type="OrthoDB" id="3934656at2759"/>
<gene>
    <name evidence="3" type="ORF">Z517_01033</name>
</gene>
<keyword evidence="4" id="KW-1185">Reference proteome</keyword>
<dbReference type="InterPro" id="IPR050121">
    <property type="entry name" value="Cytochrome_P450_monoxygenase"/>
</dbReference>
<accession>A0A0D2E6D7</accession>
<dbReference type="GO" id="GO:0005506">
    <property type="term" value="F:iron ion binding"/>
    <property type="evidence" value="ECO:0007669"/>
    <property type="project" value="InterPro"/>
</dbReference>
<keyword evidence="1" id="KW-0349">Heme</keyword>
<evidence type="ECO:0000313" key="3">
    <source>
        <dbReference type="EMBL" id="KIW85641.1"/>
    </source>
</evidence>
<organism evidence="3 4">
    <name type="scientific">Fonsecaea pedrosoi CBS 271.37</name>
    <dbReference type="NCBI Taxonomy" id="1442368"/>
    <lineage>
        <taxon>Eukaryota</taxon>
        <taxon>Fungi</taxon>
        <taxon>Dikarya</taxon>
        <taxon>Ascomycota</taxon>
        <taxon>Pezizomycotina</taxon>
        <taxon>Eurotiomycetes</taxon>
        <taxon>Chaetothyriomycetidae</taxon>
        <taxon>Chaetothyriales</taxon>
        <taxon>Herpotrichiellaceae</taxon>
        <taxon>Fonsecaea</taxon>
    </lineage>
</organism>
<evidence type="ECO:0008006" key="5">
    <source>
        <dbReference type="Google" id="ProtNLM"/>
    </source>
</evidence>
<feature type="binding site" description="axial binding residue" evidence="1">
    <location>
        <position position="442"/>
    </location>
    <ligand>
        <name>heme</name>
        <dbReference type="ChEBI" id="CHEBI:30413"/>
    </ligand>
    <ligandPart>
        <name>Fe</name>
        <dbReference type="ChEBI" id="CHEBI:18248"/>
    </ligandPart>
</feature>
<evidence type="ECO:0000256" key="1">
    <source>
        <dbReference type="PIRSR" id="PIRSR602401-1"/>
    </source>
</evidence>
<dbReference type="GeneID" id="25300523"/>
<feature type="transmembrane region" description="Helical" evidence="2">
    <location>
        <begin position="6"/>
        <end position="23"/>
    </location>
</feature>
<dbReference type="GO" id="GO:0016705">
    <property type="term" value="F:oxidoreductase activity, acting on paired donors, with incorporation or reduction of molecular oxygen"/>
    <property type="evidence" value="ECO:0007669"/>
    <property type="project" value="InterPro"/>
</dbReference>
<dbReference type="CDD" id="cd11060">
    <property type="entry name" value="CYP57A1-like"/>
    <property type="match status" value="1"/>
</dbReference>
<dbReference type="Proteomes" id="UP000053029">
    <property type="component" value="Unassembled WGS sequence"/>
</dbReference>
<dbReference type="InterPro" id="IPR036396">
    <property type="entry name" value="Cyt_P450_sf"/>
</dbReference>
<dbReference type="AlphaFoldDB" id="A0A0D2E6D7"/>
<proteinExistence type="predicted"/>
<dbReference type="VEuPathDB" id="FungiDB:Z517_01033"/>
<evidence type="ECO:0000313" key="4">
    <source>
        <dbReference type="Proteomes" id="UP000053029"/>
    </source>
</evidence>
<keyword evidence="2" id="KW-0472">Membrane</keyword>
<keyword evidence="1" id="KW-0479">Metal-binding</keyword>
<reference evidence="3 4" key="1">
    <citation type="submission" date="2015-01" db="EMBL/GenBank/DDBJ databases">
        <title>The Genome Sequence of Fonsecaea pedrosoi CBS 271.37.</title>
        <authorList>
            <consortium name="The Broad Institute Genomics Platform"/>
            <person name="Cuomo C."/>
            <person name="de Hoog S."/>
            <person name="Gorbushina A."/>
            <person name="Stielow B."/>
            <person name="Teixiera M."/>
            <person name="Abouelleil A."/>
            <person name="Chapman S.B."/>
            <person name="Priest M."/>
            <person name="Young S.K."/>
            <person name="Wortman J."/>
            <person name="Nusbaum C."/>
            <person name="Birren B."/>
        </authorList>
    </citation>
    <scope>NUCLEOTIDE SEQUENCE [LARGE SCALE GENOMIC DNA]</scope>
    <source>
        <strain evidence="3 4">CBS 271.37</strain>
    </source>
</reference>
<dbReference type="Pfam" id="PF00067">
    <property type="entry name" value="p450"/>
    <property type="match status" value="1"/>
</dbReference>
<keyword evidence="2" id="KW-1133">Transmembrane helix</keyword>
<comment type="cofactor">
    <cofactor evidence="1">
        <name>heme</name>
        <dbReference type="ChEBI" id="CHEBI:30413"/>
    </cofactor>
</comment>
<dbReference type="PRINTS" id="PR00463">
    <property type="entry name" value="EP450I"/>
</dbReference>